<dbReference type="AlphaFoldDB" id="A0A0T5VH46"/>
<dbReference type="STRING" id="687842.ASU31_26590"/>
<keyword evidence="2" id="KW-1185">Reference proteome</keyword>
<sequence length="90" mass="10432">MFGIESRQKFLIFRFAIIHNSSPKVMMNQFEAKCGLTLKTERVAIFPEISRLKGKYEFRCRSRGLCFYFDKVCSFGQAGTSGRKFFIAGR</sequence>
<gene>
    <name evidence="1" type="ORF">ASU31_26590</name>
</gene>
<organism evidence="1 2">
    <name type="scientific">Pedobacter ginsenosidimutans</name>
    <dbReference type="NCBI Taxonomy" id="687842"/>
    <lineage>
        <taxon>Bacteria</taxon>
        <taxon>Pseudomonadati</taxon>
        <taxon>Bacteroidota</taxon>
        <taxon>Sphingobacteriia</taxon>
        <taxon>Sphingobacteriales</taxon>
        <taxon>Sphingobacteriaceae</taxon>
        <taxon>Pedobacter</taxon>
    </lineage>
</organism>
<comment type="caution">
    <text evidence="1">The sequence shown here is derived from an EMBL/GenBank/DDBJ whole genome shotgun (WGS) entry which is preliminary data.</text>
</comment>
<evidence type="ECO:0000313" key="2">
    <source>
        <dbReference type="Proteomes" id="UP000051950"/>
    </source>
</evidence>
<proteinExistence type="predicted"/>
<dbReference type="Proteomes" id="UP000051950">
    <property type="component" value="Unassembled WGS sequence"/>
</dbReference>
<accession>A0A0T5VH46</accession>
<dbReference type="EMBL" id="LMZQ01000066">
    <property type="protein sequence ID" value="KRT13065.1"/>
    <property type="molecule type" value="Genomic_DNA"/>
</dbReference>
<protein>
    <submittedName>
        <fullName evidence="1">Uncharacterized protein</fullName>
    </submittedName>
</protein>
<reference evidence="1 2" key="1">
    <citation type="submission" date="2015-11" db="EMBL/GenBank/DDBJ databases">
        <title>Sequence of Pedobacter ginsenosidimutans.</title>
        <authorList>
            <person name="Carson E."/>
            <person name="Keyser V."/>
            <person name="Newman J."/>
            <person name="Miller J."/>
        </authorList>
    </citation>
    <scope>NUCLEOTIDE SEQUENCE [LARGE SCALE GENOMIC DNA]</scope>
    <source>
        <strain evidence="1 2">KACC 14530</strain>
    </source>
</reference>
<evidence type="ECO:0000313" key="1">
    <source>
        <dbReference type="EMBL" id="KRT13065.1"/>
    </source>
</evidence>
<name>A0A0T5VH46_9SPHI</name>